<evidence type="ECO:0000256" key="4">
    <source>
        <dbReference type="ARBA" id="ARBA00022516"/>
    </source>
</evidence>
<feature type="binding site" evidence="17">
    <location>
        <position position="77"/>
    </location>
    <ligand>
        <name>ATP</name>
        <dbReference type="ChEBI" id="CHEBI:30616"/>
    </ligand>
</feature>
<dbReference type="CDD" id="cd14265">
    <property type="entry name" value="UDPK_IM_like"/>
    <property type="match status" value="1"/>
</dbReference>
<feature type="binding site" evidence="17">
    <location>
        <position position="17"/>
    </location>
    <ligand>
        <name>ATP</name>
        <dbReference type="ChEBI" id="CHEBI:30616"/>
    </ligand>
</feature>
<dbReference type="PANTHER" id="PTHR34299:SF1">
    <property type="entry name" value="DIACYLGLYCEROL KINASE"/>
    <property type="match status" value="1"/>
</dbReference>
<dbReference type="GO" id="GO:0005524">
    <property type="term" value="F:ATP binding"/>
    <property type="evidence" value="ECO:0007669"/>
    <property type="project" value="UniProtKB-KW"/>
</dbReference>
<feature type="binding site" evidence="17">
    <location>
        <position position="29"/>
    </location>
    <ligand>
        <name>ATP</name>
        <dbReference type="ChEBI" id="CHEBI:30616"/>
    </ligand>
</feature>
<proteinExistence type="inferred from homology"/>
<keyword evidence="6 19" id="KW-0812">Transmembrane</keyword>
<evidence type="ECO:0000256" key="18">
    <source>
        <dbReference type="PIRSR" id="PIRSR600829-4"/>
    </source>
</evidence>
<sequence length="128" mass="14321">MKEEKFKISKRLKSFTYAFNGLKILIKEEHNARIHVLATVCVVILGILLKITILEWIAVIFAIGLVISSEIFNSAIENIADYLTKEKREEIKRIKDLAAAGVLICAIAALIIGLLIFIPKIIEICNSN</sequence>
<feature type="binding site" evidence="18">
    <location>
        <position position="77"/>
    </location>
    <ligand>
        <name>a divalent metal cation</name>
        <dbReference type="ChEBI" id="CHEBI:60240"/>
    </ligand>
</feature>
<dbReference type="GO" id="GO:0005886">
    <property type="term" value="C:plasma membrane"/>
    <property type="evidence" value="ECO:0007669"/>
    <property type="project" value="UniProtKB-SubCell"/>
</dbReference>
<evidence type="ECO:0000256" key="2">
    <source>
        <dbReference type="ARBA" id="ARBA00005967"/>
    </source>
</evidence>
<evidence type="ECO:0000256" key="6">
    <source>
        <dbReference type="ARBA" id="ARBA00022692"/>
    </source>
</evidence>
<evidence type="ECO:0000256" key="14">
    <source>
        <dbReference type="ARBA" id="ARBA00023264"/>
    </source>
</evidence>
<feature type="active site" description="Proton acceptor" evidence="15">
    <location>
        <position position="70"/>
    </location>
</feature>
<protein>
    <submittedName>
        <fullName evidence="20">Diacylglycerol kinase</fullName>
        <ecNumber evidence="20">2.7.1.107</ecNumber>
    </submittedName>
</protein>
<keyword evidence="10 19" id="KW-1133">Transmembrane helix</keyword>
<dbReference type="EC" id="2.7.1.107" evidence="20"/>
<keyword evidence="5 20" id="KW-0808">Transferase</keyword>
<dbReference type="GO" id="GO:0004143">
    <property type="term" value="F:ATP-dependent diacylglycerol kinase activity"/>
    <property type="evidence" value="ECO:0007669"/>
    <property type="project" value="UniProtKB-EC"/>
</dbReference>
<evidence type="ECO:0000256" key="15">
    <source>
        <dbReference type="PIRSR" id="PIRSR600829-1"/>
    </source>
</evidence>
<dbReference type="GO" id="GO:0008654">
    <property type="term" value="P:phospholipid biosynthetic process"/>
    <property type="evidence" value="ECO:0007669"/>
    <property type="project" value="UniProtKB-KW"/>
</dbReference>
<feature type="binding site" evidence="16">
    <location>
        <position position="70"/>
    </location>
    <ligand>
        <name>substrate</name>
    </ligand>
</feature>
<dbReference type="InterPro" id="IPR036945">
    <property type="entry name" value="DAGK_sf"/>
</dbReference>
<keyword evidence="3" id="KW-1003">Cell membrane</keyword>
<evidence type="ECO:0000256" key="17">
    <source>
        <dbReference type="PIRSR" id="PIRSR600829-3"/>
    </source>
</evidence>
<evidence type="ECO:0000256" key="11">
    <source>
        <dbReference type="ARBA" id="ARBA00023098"/>
    </source>
</evidence>
<evidence type="ECO:0000313" key="20">
    <source>
        <dbReference type="EMBL" id="QWG05372.1"/>
    </source>
</evidence>
<keyword evidence="11" id="KW-0443">Lipid metabolism</keyword>
<dbReference type="PANTHER" id="PTHR34299">
    <property type="entry name" value="DIACYLGLYCEROL KINASE"/>
    <property type="match status" value="1"/>
</dbReference>
<feature type="transmembrane region" description="Helical" evidence="19">
    <location>
        <begin position="57"/>
        <end position="76"/>
    </location>
</feature>
<gene>
    <name evidence="20" type="ORF">KMW28_23415</name>
</gene>
<evidence type="ECO:0000256" key="1">
    <source>
        <dbReference type="ARBA" id="ARBA00004651"/>
    </source>
</evidence>
<dbReference type="Pfam" id="PF01219">
    <property type="entry name" value="DAGK_prokar"/>
    <property type="match status" value="1"/>
</dbReference>
<feature type="transmembrane region" description="Helical" evidence="19">
    <location>
        <begin position="32"/>
        <end position="51"/>
    </location>
</feature>
<keyword evidence="21" id="KW-1185">Reference proteome</keyword>
<comment type="similarity">
    <text evidence="2">Belongs to the bacterial diacylglycerol kinase family.</text>
</comment>
<feature type="binding site" evidence="18">
    <location>
        <position position="29"/>
    </location>
    <ligand>
        <name>a divalent metal cation</name>
        <dbReference type="ChEBI" id="CHEBI:60240"/>
    </ligand>
</feature>
<dbReference type="InterPro" id="IPR033717">
    <property type="entry name" value="UDPK"/>
</dbReference>
<comment type="cofactor">
    <cofactor evidence="18">
        <name>Mg(2+)</name>
        <dbReference type="ChEBI" id="CHEBI:18420"/>
    </cofactor>
    <text evidence="18">Mn(2+), Zn(2+), Cd(2+) and Co(2+) support activity to lesser extents.</text>
</comment>
<dbReference type="InterPro" id="IPR000829">
    <property type="entry name" value="DAGK"/>
</dbReference>
<keyword evidence="14" id="KW-1208">Phospholipid metabolism</keyword>
<keyword evidence="4" id="KW-0444">Lipid biosynthesis</keyword>
<keyword evidence="7 17" id="KW-0547">Nucleotide-binding</keyword>
<evidence type="ECO:0000256" key="16">
    <source>
        <dbReference type="PIRSR" id="PIRSR600829-2"/>
    </source>
</evidence>
<evidence type="ECO:0000256" key="10">
    <source>
        <dbReference type="ARBA" id="ARBA00022989"/>
    </source>
</evidence>
<comment type="subcellular location">
    <subcellularLocation>
        <location evidence="1">Cell membrane</location>
        <topology evidence="1">Multi-pass membrane protein</topology>
    </subcellularLocation>
</comment>
<evidence type="ECO:0000256" key="12">
    <source>
        <dbReference type="ARBA" id="ARBA00023136"/>
    </source>
</evidence>
<evidence type="ECO:0000256" key="7">
    <source>
        <dbReference type="ARBA" id="ARBA00022741"/>
    </source>
</evidence>
<dbReference type="Proteomes" id="UP000678679">
    <property type="component" value="Chromosome 2"/>
</dbReference>
<keyword evidence="9 17" id="KW-0067">ATP-binding</keyword>
<evidence type="ECO:0000256" key="3">
    <source>
        <dbReference type="ARBA" id="ARBA00022475"/>
    </source>
</evidence>
<reference evidence="20 21" key="1">
    <citation type="submission" date="2021-05" db="EMBL/GenBank/DDBJ databases">
        <title>Comparative genomic studies on the polysaccharide-degrading batcterial strains of the Flammeovirga genus.</title>
        <authorList>
            <person name="Zewei F."/>
            <person name="Zheng Z."/>
            <person name="Yu L."/>
            <person name="Ruyue G."/>
            <person name="Yanhong M."/>
            <person name="Yuanyuan C."/>
            <person name="Jingyan G."/>
            <person name="Wenjun H."/>
        </authorList>
    </citation>
    <scope>NUCLEOTIDE SEQUENCE [LARGE SCALE GENOMIC DNA]</scope>
    <source>
        <strain evidence="20 21">NBRC:100898</strain>
    </source>
</reference>
<evidence type="ECO:0000256" key="5">
    <source>
        <dbReference type="ARBA" id="ARBA00022679"/>
    </source>
</evidence>
<keyword evidence="13" id="KW-0594">Phospholipid biosynthesis</keyword>
<keyword evidence="8 20" id="KW-0418">Kinase</keyword>
<feature type="transmembrane region" description="Helical" evidence="19">
    <location>
        <begin position="97"/>
        <end position="118"/>
    </location>
</feature>
<dbReference type="AlphaFoldDB" id="A0AAX1NDM5"/>
<keyword evidence="12 19" id="KW-0472">Membrane</keyword>
<organism evidence="20 21">
    <name type="scientific">Flammeovirga yaeyamensis</name>
    <dbReference type="NCBI Taxonomy" id="367791"/>
    <lineage>
        <taxon>Bacteria</taxon>
        <taxon>Pseudomonadati</taxon>
        <taxon>Bacteroidota</taxon>
        <taxon>Cytophagia</taxon>
        <taxon>Cytophagales</taxon>
        <taxon>Flammeovirgaceae</taxon>
        <taxon>Flammeovirga</taxon>
    </lineage>
</organism>
<dbReference type="Gene3D" id="1.10.287.3610">
    <property type="match status" value="1"/>
</dbReference>
<evidence type="ECO:0000256" key="19">
    <source>
        <dbReference type="SAM" id="Phobius"/>
    </source>
</evidence>
<keyword evidence="18" id="KW-0460">Magnesium</keyword>
<dbReference type="RefSeq" id="WP_169661972.1">
    <property type="nucleotide sequence ID" value="NZ_CP076133.1"/>
</dbReference>
<feature type="binding site" evidence="17">
    <location>
        <begin position="95"/>
        <end position="96"/>
    </location>
    <ligand>
        <name>ATP</name>
        <dbReference type="ChEBI" id="CHEBI:30616"/>
    </ligand>
</feature>
<evidence type="ECO:0000256" key="9">
    <source>
        <dbReference type="ARBA" id="ARBA00022840"/>
    </source>
</evidence>
<evidence type="ECO:0000313" key="21">
    <source>
        <dbReference type="Proteomes" id="UP000678679"/>
    </source>
</evidence>
<accession>A0AAX1NDM5</accession>
<name>A0AAX1NDM5_9BACT</name>
<evidence type="ECO:0000256" key="13">
    <source>
        <dbReference type="ARBA" id="ARBA00023209"/>
    </source>
</evidence>
<dbReference type="KEGG" id="fya:KMW28_23415"/>
<dbReference type="EMBL" id="CP076133">
    <property type="protein sequence ID" value="QWG05372.1"/>
    <property type="molecule type" value="Genomic_DNA"/>
</dbReference>
<evidence type="ECO:0000256" key="8">
    <source>
        <dbReference type="ARBA" id="ARBA00022777"/>
    </source>
</evidence>
<keyword evidence="18" id="KW-0479">Metal-binding</keyword>
<dbReference type="GO" id="GO:0046872">
    <property type="term" value="F:metal ion binding"/>
    <property type="evidence" value="ECO:0007669"/>
    <property type="project" value="UniProtKB-KW"/>
</dbReference>